<keyword evidence="7 18" id="KW-0732">Signal</keyword>
<feature type="domain" description="TonB-dependent receptor plug" evidence="20">
    <location>
        <begin position="75"/>
        <end position="167"/>
    </location>
</feature>
<keyword evidence="22" id="KW-1185">Reference proteome</keyword>
<evidence type="ECO:0000256" key="13">
    <source>
        <dbReference type="ARBA" id="ARBA00023237"/>
    </source>
</evidence>
<dbReference type="CDD" id="cd01347">
    <property type="entry name" value="ligand_gated_channel"/>
    <property type="match status" value="1"/>
</dbReference>
<dbReference type="AlphaFoldDB" id="A0A545TKV4"/>
<comment type="subcellular location">
    <subcellularLocation>
        <location evidence="1 14">Cell outer membrane</location>
        <topology evidence="1 14">Multi-pass membrane protein</topology>
    </subcellularLocation>
</comment>
<proteinExistence type="inferred from homology"/>
<evidence type="ECO:0000256" key="8">
    <source>
        <dbReference type="ARBA" id="ARBA00023004"/>
    </source>
</evidence>
<evidence type="ECO:0000256" key="6">
    <source>
        <dbReference type="ARBA" id="ARBA00022692"/>
    </source>
</evidence>
<evidence type="ECO:0000259" key="20">
    <source>
        <dbReference type="Pfam" id="PF07715"/>
    </source>
</evidence>
<dbReference type="GO" id="GO:0015344">
    <property type="term" value="F:siderophore uptake transmembrane transporter activity"/>
    <property type="evidence" value="ECO:0007669"/>
    <property type="project" value="TreeGrafter"/>
</dbReference>
<evidence type="ECO:0000313" key="22">
    <source>
        <dbReference type="Proteomes" id="UP000315252"/>
    </source>
</evidence>
<evidence type="ECO:0000256" key="16">
    <source>
        <dbReference type="RuleBase" id="RU003357"/>
    </source>
</evidence>
<sequence length="720" mass="77924">MVTTYHAMARGAVASAALAAFSAAPALAQNENTPVELDPVVVEEVGPGETPAGPVEGWRAPTADGPTRTRTPLWQIPQSVQVLPRQLIEEQDAQSVADVLRNVPGVVVSRDDEIFLSPPILRGFEARNFYDGQPAFGFTNSADPLSTIQVERVEVIKGPSGALFGGGVGAPLGGIINVIRKRPDPDGFFGSVEADGGSFGNRGIGADVNAPLVEGGRVRFRMQAEYRREDGFIDDLESEQVNLFPAVEADITEDTTASLLGFYGERDFIEYPGLPAAAVTYSGFDEEQFPGALNPPESHAETYSLQAFIEHEMNQSWRIHGSFQYVSDSFEENDSFADSAFFDLDTSDTLFPVITGQLTNDVEQFNGNLWTTADFTTGIAKHRLLIGVEADRTDYEATTTFLPTFGVIDLLNPVRPAFTPLPATLAPGTTADILSRSASIYAQDQITLWEDLHLTASLRYTRLKTEDRSDSGAGTVKNVHKEATPRVGIAYDVTQEVTIFAGYGEGFEQPLFVTPVAGESPVPETSKQIEAGVKFDLDAGLSGSLAVFQIERQNVPVNVSISGQPRAQRQSGEQRARGVEAEVLWQPMPEVSLLANFTYQQAEVTEDTELPVGDRLVRVPQSFGRLAAQYRFLEGEAKGLSLGAGLTASSGAEATLPNSFETDGFSLVDARVGYELGPAKLSVSVENLFDEEYFVPYGFFNNTVAPGQPRTFLATLRVKF</sequence>
<dbReference type="GO" id="GO:0038023">
    <property type="term" value="F:signaling receptor activity"/>
    <property type="evidence" value="ECO:0007669"/>
    <property type="project" value="InterPro"/>
</dbReference>
<organism evidence="21 22">
    <name type="scientific">Denitrobaculum tricleocarpae</name>
    <dbReference type="NCBI Taxonomy" id="2591009"/>
    <lineage>
        <taxon>Bacteria</taxon>
        <taxon>Pseudomonadati</taxon>
        <taxon>Pseudomonadota</taxon>
        <taxon>Alphaproteobacteria</taxon>
        <taxon>Rhodospirillales</taxon>
        <taxon>Rhodospirillaceae</taxon>
        <taxon>Denitrobaculum</taxon>
    </lineage>
</organism>
<keyword evidence="8" id="KW-0408">Iron</keyword>
<gene>
    <name evidence="21" type="ORF">FKG95_20125</name>
</gene>
<feature type="compositionally biased region" description="Low complexity" evidence="17">
    <location>
        <begin position="48"/>
        <end position="57"/>
    </location>
</feature>
<evidence type="ECO:0000259" key="19">
    <source>
        <dbReference type="Pfam" id="PF00593"/>
    </source>
</evidence>
<keyword evidence="10 16" id="KW-0798">TonB box</keyword>
<accession>A0A545TKV4</accession>
<feature type="region of interest" description="Disordered" evidence="17">
    <location>
        <begin position="48"/>
        <end position="70"/>
    </location>
</feature>
<comment type="similarity">
    <text evidence="2 14 16">Belongs to the TonB-dependent receptor family.</text>
</comment>
<evidence type="ECO:0000313" key="21">
    <source>
        <dbReference type="EMBL" id="TQV77860.1"/>
    </source>
</evidence>
<dbReference type="PANTHER" id="PTHR32552">
    <property type="entry name" value="FERRICHROME IRON RECEPTOR-RELATED"/>
    <property type="match status" value="1"/>
</dbReference>
<dbReference type="GO" id="GO:0009279">
    <property type="term" value="C:cell outer membrane"/>
    <property type="evidence" value="ECO:0007669"/>
    <property type="project" value="UniProtKB-SubCell"/>
</dbReference>
<dbReference type="PROSITE" id="PS52016">
    <property type="entry name" value="TONB_DEPENDENT_REC_3"/>
    <property type="match status" value="1"/>
</dbReference>
<feature type="chain" id="PRO_5022029578" evidence="18">
    <location>
        <begin position="29"/>
        <end position="720"/>
    </location>
</feature>
<keyword evidence="3 14" id="KW-0813">Transport</keyword>
<protein>
    <submittedName>
        <fullName evidence="21">TonB-dependent receptor</fullName>
    </submittedName>
</protein>
<evidence type="ECO:0000256" key="7">
    <source>
        <dbReference type="ARBA" id="ARBA00022729"/>
    </source>
</evidence>
<dbReference type="EMBL" id="VHSH01000007">
    <property type="protein sequence ID" value="TQV77860.1"/>
    <property type="molecule type" value="Genomic_DNA"/>
</dbReference>
<evidence type="ECO:0000256" key="18">
    <source>
        <dbReference type="SAM" id="SignalP"/>
    </source>
</evidence>
<dbReference type="InterPro" id="IPR036942">
    <property type="entry name" value="Beta-barrel_TonB_sf"/>
</dbReference>
<keyword evidence="11 14" id="KW-0472">Membrane</keyword>
<feature type="domain" description="TonB-dependent receptor-like beta-barrel" evidence="19">
    <location>
        <begin position="283"/>
        <end position="688"/>
    </location>
</feature>
<feature type="signal peptide" evidence="18">
    <location>
        <begin position="1"/>
        <end position="28"/>
    </location>
</feature>
<evidence type="ECO:0000256" key="1">
    <source>
        <dbReference type="ARBA" id="ARBA00004571"/>
    </source>
</evidence>
<keyword evidence="9" id="KW-0406">Ion transport</keyword>
<keyword evidence="4 14" id="KW-1134">Transmembrane beta strand</keyword>
<evidence type="ECO:0000256" key="2">
    <source>
        <dbReference type="ARBA" id="ARBA00009810"/>
    </source>
</evidence>
<keyword evidence="5" id="KW-0410">Iron transport</keyword>
<keyword evidence="13 14" id="KW-0998">Cell outer membrane</keyword>
<comment type="caution">
    <text evidence="21">The sequence shown here is derived from an EMBL/GenBank/DDBJ whole genome shotgun (WGS) entry which is preliminary data.</text>
</comment>
<dbReference type="Proteomes" id="UP000315252">
    <property type="component" value="Unassembled WGS sequence"/>
</dbReference>
<evidence type="ECO:0000256" key="17">
    <source>
        <dbReference type="SAM" id="MobiDB-lite"/>
    </source>
</evidence>
<evidence type="ECO:0000256" key="11">
    <source>
        <dbReference type="ARBA" id="ARBA00023136"/>
    </source>
</evidence>
<name>A0A545TKV4_9PROT</name>
<evidence type="ECO:0000256" key="9">
    <source>
        <dbReference type="ARBA" id="ARBA00023065"/>
    </source>
</evidence>
<dbReference type="InterPro" id="IPR012910">
    <property type="entry name" value="Plug_dom"/>
</dbReference>
<dbReference type="InterPro" id="IPR010105">
    <property type="entry name" value="TonB_sidphr_rcpt"/>
</dbReference>
<dbReference type="InterPro" id="IPR010917">
    <property type="entry name" value="TonB_rcpt_CS"/>
</dbReference>
<feature type="short sequence motif" description="TonB C-terminal box" evidence="15">
    <location>
        <begin position="703"/>
        <end position="720"/>
    </location>
</feature>
<dbReference type="GO" id="GO:0015891">
    <property type="term" value="P:siderophore transport"/>
    <property type="evidence" value="ECO:0007669"/>
    <property type="project" value="InterPro"/>
</dbReference>
<dbReference type="SUPFAM" id="SSF56935">
    <property type="entry name" value="Porins"/>
    <property type="match status" value="1"/>
</dbReference>
<dbReference type="OrthoDB" id="9760333at2"/>
<dbReference type="Pfam" id="PF07715">
    <property type="entry name" value="Plug"/>
    <property type="match status" value="1"/>
</dbReference>
<evidence type="ECO:0000256" key="12">
    <source>
        <dbReference type="ARBA" id="ARBA00023170"/>
    </source>
</evidence>
<evidence type="ECO:0000256" key="15">
    <source>
        <dbReference type="PROSITE-ProRule" id="PRU10144"/>
    </source>
</evidence>
<evidence type="ECO:0000256" key="14">
    <source>
        <dbReference type="PROSITE-ProRule" id="PRU01360"/>
    </source>
</evidence>
<evidence type="ECO:0000256" key="3">
    <source>
        <dbReference type="ARBA" id="ARBA00022448"/>
    </source>
</evidence>
<dbReference type="InterPro" id="IPR037066">
    <property type="entry name" value="Plug_dom_sf"/>
</dbReference>
<dbReference type="RefSeq" id="WP_142898203.1">
    <property type="nucleotide sequence ID" value="NZ_ML660058.1"/>
</dbReference>
<reference evidence="21 22" key="1">
    <citation type="submission" date="2019-06" db="EMBL/GenBank/DDBJ databases">
        <title>Whole genome sequence for Rhodospirillaceae sp. R148.</title>
        <authorList>
            <person name="Wang G."/>
        </authorList>
    </citation>
    <scope>NUCLEOTIDE SEQUENCE [LARGE SCALE GENOMIC DNA]</scope>
    <source>
        <strain evidence="21 22">R148</strain>
    </source>
</reference>
<evidence type="ECO:0000256" key="10">
    <source>
        <dbReference type="ARBA" id="ARBA00023077"/>
    </source>
</evidence>
<keyword evidence="12 21" id="KW-0675">Receptor</keyword>
<keyword evidence="6 14" id="KW-0812">Transmembrane</keyword>
<dbReference type="PANTHER" id="PTHR32552:SF68">
    <property type="entry name" value="FERRICHROME OUTER MEMBRANE TRANSPORTER_PHAGE RECEPTOR"/>
    <property type="match status" value="1"/>
</dbReference>
<dbReference type="Gene3D" id="2.40.170.20">
    <property type="entry name" value="TonB-dependent receptor, beta-barrel domain"/>
    <property type="match status" value="1"/>
</dbReference>
<evidence type="ECO:0000256" key="5">
    <source>
        <dbReference type="ARBA" id="ARBA00022496"/>
    </source>
</evidence>
<dbReference type="NCBIfam" id="TIGR01783">
    <property type="entry name" value="TonB-siderophor"/>
    <property type="match status" value="1"/>
</dbReference>
<dbReference type="Gene3D" id="2.170.130.10">
    <property type="entry name" value="TonB-dependent receptor, plug domain"/>
    <property type="match status" value="1"/>
</dbReference>
<evidence type="ECO:0000256" key="4">
    <source>
        <dbReference type="ARBA" id="ARBA00022452"/>
    </source>
</evidence>
<dbReference type="Pfam" id="PF00593">
    <property type="entry name" value="TonB_dep_Rec_b-barrel"/>
    <property type="match status" value="1"/>
</dbReference>
<dbReference type="InterPro" id="IPR039426">
    <property type="entry name" value="TonB-dep_rcpt-like"/>
</dbReference>
<dbReference type="PROSITE" id="PS01156">
    <property type="entry name" value="TONB_DEPENDENT_REC_2"/>
    <property type="match status" value="1"/>
</dbReference>
<dbReference type="InterPro" id="IPR000531">
    <property type="entry name" value="Beta-barrel_TonB"/>
</dbReference>